<evidence type="ECO:0000313" key="4">
    <source>
        <dbReference type="Proteomes" id="UP000297477"/>
    </source>
</evidence>
<dbReference type="Proteomes" id="UP000196230">
    <property type="component" value="Unassembled WGS sequence"/>
</dbReference>
<evidence type="ECO:0000313" key="2">
    <source>
        <dbReference type="EMBL" id="TFI01540.1"/>
    </source>
</evidence>
<keyword evidence="4" id="KW-1185">Reference proteome</keyword>
<dbReference type="AlphaFoldDB" id="A0A1R4IGL7"/>
<gene>
    <name evidence="2" type="ORF">E4A49_00500</name>
    <name evidence="1" type="ORF">FM125_02360</name>
</gene>
<organism evidence="1 3">
    <name type="scientific">Micrococcus lylae</name>
    <dbReference type="NCBI Taxonomy" id="1273"/>
    <lineage>
        <taxon>Bacteria</taxon>
        <taxon>Bacillati</taxon>
        <taxon>Actinomycetota</taxon>
        <taxon>Actinomycetes</taxon>
        <taxon>Micrococcales</taxon>
        <taxon>Micrococcaceae</taxon>
        <taxon>Micrococcus</taxon>
    </lineage>
</organism>
<protein>
    <submittedName>
        <fullName evidence="1">Uncharacterized protein</fullName>
    </submittedName>
</protein>
<dbReference type="RefSeq" id="WP_067188796.1">
    <property type="nucleotide sequence ID" value="NZ_FUKP01000014.1"/>
</dbReference>
<proteinExistence type="predicted"/>
<dbReference type="Proteomes" id="UP000297477">
    <property type="component" value="Unassembled WGS sequence"/>
</dbReference>
<reference evidence="2 4" key="2">
    <citation type="submission" date="2019-03" db="EMBL/GenBank/DDBJ databases">
        <title>Reclassification of Micrococcus aloeverae and Micrococcus yunnanensis as later heterotypic synonyms of Micrococcus luteus.</title>
        <authorList>
            <person name="Huang C.-H."/>
        </authorList>
    </citation>
    <scope>NUCLEOTIDE SEQUENCE [LARGE SCALE GENOMIC DNA]</scope>
    <source>
        <strain evidence="2 4">BCRC 12151</strain>
    </source>
</reference>
<name>A0A1R4IGL7_9MICC</name>
<dbReference type="EMBL" id="SPKT01000001">
    <property type="protein sequence ID" value="TFI01540.1"/>
    <property type="molecule type" value="Genomic_DNA"/>
</dbReference>
<accession>A0A1R4IGL7</accession>
<evidence type="ECO:0000313" key="1">
    <source>
        <dbReference type="EMBL" id="SJN18956.1"/>
    </source>
</evidence>
<reference evidence="1 3" key="1">
    <citation type="submission" date="2017-02" db="EMBL/GenBank/DDBJ databases">
        <authorList>
            <person name="Peterson S.W."/>
        </authorList>
    </citation>
    <scope>NUCLEOTIDE SEQUENCE [LARGE SCALE GENOMIC DNA]</scope>
    <source>
        <strain evidence="1 3">2B3F</strain>
    </source>
</reference>
<dbReference type="OrthoDB" id="4965153at2"/>
<evidence type="ECO:0000313" key="3">
    <source>
        <dbReference type="Proteomes" id="UP000196230"/>
    </source>
</evidence>
<dbReference type="EMBL" id="FUKP01000014">
    <property type="protein sequence ID" value="SJN18956.1"/>
    <property type="molecule type" value="Genomic_DNA"/>
</dbReference>
<sequence length="154" mass="16943">MDSLTLQRRLRGVFDARVFNHGDYNLVYGQTSGTATPYVIGYRRAPQELVLCPVDPSRPVVEDDADPSEVSTVSLGNVATVADTGSGYQLETVTGFRTWFEVSPRCRVHVGDLSETGVAELDQSDDAADFHEFMSGFMDELDGLYADVDIRKKA</sequence>